<feature type="domain" description="Homeobox" evidence="9">
    <location>
        <begin position="197"/>
        <end position="257"/>
    </location>
</feature>
<dbReference type="SMART" id="SM00389">
    <property type="entry name" value="HOX"/>
    <property type="match status" value="1"/>
</dbReference>
<sequence>MDQSRSSFDNMAPAVTTSFLVDSILNQRQQSVDVFENRLSSPPMDPHYGGPPPPHGYLGYQPCAPPYLYGGERRIPKWERHDPDDVSNNGGTSPISPRSRLPGDYMASRRAEELMAFGNMKNEPGRLEVDPGLSCMVAEAERKAGHNHYDTNSDPSINTTILPTVQPKTEYDPTSHDMHATNEQLVQQMHHQTTTKPIRKKPRILFSQSQVMELEKKFKEQKYLSASERDQMASKLNLTPTQVKIWFQNKRYKCKKQSQESRRGIHPPPYEWPSLFNHQRNVPVLVQPPSCPPHCYRPSPPSVNLNSPIPSESYTGYFPESYTAPHYNNNVYSTSPYNQWPCYK</sequence>
<evidence type="ECO:0000259" key="9">
    <source>
        <dbReference type="PROSITE" id="PS50071"/>
    </source>
</evidence>
<dbReference type="InterPro" id="IPR009057">
    <property type="entry name" value="Homeodomain-like_sf"/>
</dbReference>
<dbReference type="GO" id="GO:0005634">
    <property type="term" value="C:nucleus"/>
    <property type="evidence" value="ECO:0007669"/>
    <property type="project" value="UniProtKB-SubCell"/>
</dbReference>
<evidence type="ECO:0000313" key="10">
    <source>
        <dbReference type="EnsemblMetazoa" id="CLYHEMP013707.2"/>
    </source>
</evidence>
<dbReference type="InterPro" id="IPR020479">
    <property type="entry name" value="HD_metazoa"/>
</dbReference>
<evidence type="ECO:0000256" key="2">
    <source>
        <dbReference type="ARBA" id="ARBA00022473"/>
    </source>
</evidence>
<protein>
    <recommendedName>
        <fullName evidence="9">Homeobox domain-containing protein</fullName>
    </recommendedName>
</protein>
<proteinExistence type="predicted"/>
<comment type="subcellular location">
    <subcellularLocation>
        <location evidence="1 6 7">Nucleus</location>
    </subcellularLocation>
</comment>
<dbReference type="CDD" id="cd00086">
    <property type="entry name" value="homeodomain"/>
    <property type="match status" value="1"/>
</dbReference>
<dbReference type="GeneID" id="136814106"/>
<evidence type="ECO:0000256" key="4">
    <source>
        <dbReference type="ARBA" id="ARBA00023155"/>
    </source>
</evidence>
<evidence type="ECO:0000256" key="5">
    <source>
        <dbReference type="ARBA" id="ARBA00023242"/>
    </source>
</evidence>
<evidence type="ECO:0000256" key="1">
    <source>
        <dbReference type="ARBA" id="ARBA00004123"/>
    </source>
</evidence>
<dbReference type="EnsemblMetazoa" id="CLYHEMT013707.2">
    <property type="protein sequence ID" value="CLYHEMP013707.2"/>
    <property type="gene ID" value="CLYHEMG013707"/>
</dbReference>
<dbReference type="PANTHER" id="PTHR24340">
    <property type="entry name" value="HOMEOBOX PROTEIN NKX"/>
    <property type="match status" value="1"/>
</dbReference>
<keyword evidence="3 6" id="KW-0238">DNA-binding</keyword>
<dbReference type="AlphaFoldDB" id="A0A7M5WVC3"/>
<dbReference type="GO" id="GO:0000981">
    <property type="term" value="F:DNA-binding transcription factor activity, RNA polymerase II-specific"/>
    <property type="evidence" value="ECO:0007669"/>
    <property type="project" value="InterPro"/>
</dbReference>
<dbReference type="PANTHER" id="PTHR24340:SF41">
    <property type="entry name" value="MUSCLE-SPECIFIC HOMEOBOX PROTEIN TINMAN-RELATED"/>
    <property type="match status" value="1"/>
</dbReference>
<dbReference type="PRINTS" id="PR00024">
    <property type="entry name" value="HOMEOBOX"/>
</dbReference>
<keyword evidence="11" id="KW-1185">Reference proteome</keyword>
<evidence type="ECO:0000256" key="3">
    <source>
        <dbReference type="ARBA" id="ARBA00023125"/>
    </source>
</evidence>
<dbReference type="Gene3D" id="1.10.10.60">
    <property type="entry name" value="Homeodomain-like"/>
    <property type="match status" value="1"/>
</dbReference>
<dbReference type="PROSITE" id="PS50071">
    <property type="entry name" value="HOMEOBOX_2"/>
    <property type="match status" value="1"/>
</dbReference>
<dbReference type="InterPro" id="IPR001356">
    <property type="entry name" value="HD"/>
</dbReference>
<feature type="compositionally biased region" description="Polar residues" evidence="8">
    <location>
        <begin position="86"/>
        <end position="96"/>
    </location>
</feature>
<feature type="region of interest" description="Disordered" evidence="8">
    <location>
        <begin position="78"/>
        <end position="103"/>
    </location>
</feature>
<dbReference type="GO" id="GO:0000978">
    <property type="term" value="F:RNA polymerase II cis-regulatory region sequence-specific DNA binding"/>
    <property type="evidence" value="ECO:0007669"/>
    <property type="project" value="TreeGrafter"/>
</dbReference>
<dbReference type="SUPFAM" id="SSF46689">
    <property type="entry name" value="Homeodomain-like"/>
    <property type="match status" value="1"/>
</dbReference>
<dbReference type="InterPro" id="IPR017970">
    <property type="entry name" value="Homeobox_CS"/>
</dbReference>
<dbReference type="InterPro" id="IPR050394">
    <property type="entry name" value="Homeobox_NK-like"/>
</dbReference>
<dbReference type="OrthoDB" id="6159439at2759"/>
<evidence type="ECO:0000256" key="8">
    <source>
        <dbReference type="SAM" id="MobiDB-lite"/>
    </source>
</evidence>
<dbReference type="Pfam" id="PF00046">
    <property type="entry name" value="Homeodomain"/>
    <property type="match status" value="1"/>
</dbReference>
<evidence type="ECO:0000313" key="11">
    <source>
        <dbReference type="Proteomes" id="UP000594262"/>
    </source>
</evidence>
<evidence type="ECO:0000256" key="6">
    <source>
        <dbReference type="PROSITE-ProRule" id="PRU00108"/>
    </source>
</evidence>
<accession>A0A7M5WVC3</accession>
<organism evidence="10 11">
    <name type="scientific">Clytia hemisphaerica</name>
    <dbReference type="NCBI Taxonomy" id="252671"/>
    <lineage>
        <taxon>Eukaryota</taxon>
        <taxon>Metazoa</taxon>
        <taxon>Cnidaria</taxon>
        <taxon>Hydrozoa</taxon>
        <taxon>Hydroidolina</taxon>
        <taxon>Leptothecata</taxon>
        <taxon>Obeliida</taxon>
        <taxon>Clytiidae</taxon>
        <taxon>Clytia</taxon>
    </lineage>
</organism>
<feature type="DNA-binding region" description="Homeobox" evidence="6">
    <location>
        <begin position="199"/>
        <end position="258"/>
    </location>
</feature>
<reference evidence="10" key="1">
    <citation type="submission" date="2021-01" db="UniProtKB">
        <authorList>
            <consortium name="EnsemblMetazoa"/>
        </authorList>
    </citation>
    <scope>IDENTIFICATION</scope>
</reference>
<keyword evidence="5 6" id="KW-0539">Nucleus</keyword>
<keyword evidence="4 6" id="KW-0371">Homeobox</keyword>
<evidence type="ECO:0000256" key="7">
    <source>
        <dbReference type="RuleBase" id="RU000682"/>
    </source>
</evidence>
<dbReference type="Proteomes" id="UP000594262">
    <property type="component" value="Unplaced"/>
</dbReference>
<name>A0A7M5WVC3_9CNID</name>
<dbReference type="PROSITE" id="PS00027">
    <property type="entry name" value="HOMEOBOX_1"/>
    <property type="match status" value="1"/>
</dbReference>
<dbReference type="RefSeq" id="XP_066926711.1">
    <property type="nucleotide sequence ID" value="XM_067070610.1"/>
</dbReference>
<keyword evidence="2" id="KW-0217">Developmental protein</keyword>
<dbReference type="GO" id="GO:0030154">
    <property type="term" value="P:cell differentiation"/>
    <property type="evidence" value="ECO:0007669"/>
    <property type="project" value="TreeGrafter"/>
</dbReference>